<gene>
    <name evidence="1" type="ORF">FBZ92_15124</name>
</gene>
<dbReference type="AlphaFoldDB" id="A0A560HLV8"/>
<proteinExistence type="predicted"/>
<comment type="caution">
    <text evidence="1">The sequence shown here is derived from an EMBL/GenBank/DDBJ whole genome shotgun (WGS) entry which is preliminary data.</text>
</comment>
<accession>A0A560HLV8</accession>
<evidence type="ECO:0000313" key="1">
    <source>
        <dbReference type="EMBL" id="TWB46489.1"/>
    </source>
</evidence>
<dbReference type="Proteomes" id="UP000318050">
    <property type="component" value="Unassembled WGS sequence"/>
</dbReference>
<sequence length="231" mass="25897">GGKAPAFLQIRLLTGRGNTHPARALAIIHGRLTNDEKARLREINRIRRQEIEGRTARLKLEEVPLLADLRAVGWPMESVWDLINMHTRVCYPEAIPVLLRHLMLPYSDRIREGIARALAVPEPEARAAWPLPVAEYRKAPMGQGIIALGDTEEYRLGTKDGLACALSILVTEATLPDLIELARDRSLAESRVLLLSALKKRRNKNPVVVQVIAELAGDPDLRKEIASWRKR</sequence>
<protein>
    <submittedName>
        <fullName evidence="1">Uncharacterized protein</fullName>
    </submittedName>
</protein>
<dbReference type="EMBL" id="VITT01000051">
    <property type="protein sequence ID" value="TWB46489.1"/>
    <property type="molecule type" value="Genomic_DNA"/>
</dbReference>
<name>A0A560HLV8_9PROT</name>
<feature type="non-terminal residue" evidence="1">
    <location>
        <position position="1"/>
    </location>
</feature>
<evidence type="ECO:0000313" key="2">
    <source>
        <dbReference type="Proteomes" id="UP000318050"/>
    </source>
</evidence>
<organism evidence="1 2">
    <name type="scientific">Nitrospirillum amazonense</name>
    <dbReference type="NCBI Taxonomy" id="28077"/>
    <lineage>
        <taxon>Bacteria</taxon>
        <taxon>Pseudomonadati</taxon>
        <taxon>Pseudomonadota</taxon>
        <taxon>Alphaproteobacteria</taxon>
        <taxon>Rhodospirillales</taxon>
        <taxon>Azospirillaceae</taxon>
        <taxon>Nitrospirillum</taxon>
    </lineage>
</organism>
<reference evidence="1 2" key="1">
    <citation type="submission" date="2019-06" db="EMBL/GenBank/DDBJ databases">
        <title>Genomic Encyclopedia of Type Strains, Phase IV (KMG-V): Genome sequencing to study the core and pangenomes of soil and plant-associated prokaryotes.</title>
        <authorList>
            <person name="Whitman W."/>
        </authorList>
    </citation>
    <scope>NUCLEOTIDE SEQUENCE [LARGE SCALE GENOMIC DNA]</scope>
    <source>
        <strain evidence="1 2">BR 11140</strain>
    </source>
</reference>